<evidence type="ECO:0000256" key="1">
    <source>
        <dbReference type="SAM" id="MobiDB-lite"/>
    </source>
</evidence>
<evidence type="ECO:0000313" key="2">
    <source>
        <dbReference type="EMBL" id="KIK60187.1"/>
    </source>
</evidence>
<dbReference type="HOGENOM" id="CLU_021108_6_1_1"/>
<gene>
    <name evidence="2" type="ORF">GYMLUDRAFT_614472</name>
</gene>
<evidence type="ECO:0000313" key="3">
    <source>
        <dbReference type="Proteomes" id="UP000053593"/>
    </source>
</evidence>
<protein>
    <submittedName>
        <fullName evidence="2">Unplaced genomic scaffold GYMLUscaffold_28, whole genome shotgun sequence</fullName>
    </submittedName>
</protein>
<feature type="compositionally biased region" description="Polar residues" evidence="1">
    <location>
        <begin position="54"/>
        <end position="67"/>
    </location>
</feature>
<proteinExistence type="predicted"/>
<dbReference type="OrthoDB" id="3222453at2759"/>
<sequence>MANTAVAPQMFTGASQFDISNSVFIANAPRLAHDNEIAPQMVSHTPSVSSLSSDGSAPQTTLPFATPNSSRSLVVSSECKSEELPSRLVESEVYARLLLPRKKGYPLWQPKPDEHLPEEYRRVGVRIGDVGILNDSGGFDYLFNACLPADHPVNAGRVPLDFEQLSGMDNTRDITGLAQAYKPGSDILSHPSHIYKAAKSYHPSQRPVPRVPPQVGAGFIFSSSVSKGALLILPEGGSKSDHQQLITFRNYAAEHARSWYAHANGPLARGINNGSIYFVTGCDKARAWGVASFTDACPSDVSLEFVPSEPGRRGGPPGYWFSKCKAASSSSDADDVFENQSGCIFLRGFKVAVRIPPFTTVVESIVTNTSDLETDDLLPKPKSTGFSIPPIPKWWLIPYLIPRVPSSAVSRKHALLADDTNHGTNLVYSIRYPARLSLKYLCNLLQLRAELSQFWRVEISSLQCN</sequence>
<organism evidence="2 3">
    <name type="scientific">Collybiopsis luxurians FD-317 M1</name>
    <dbReference type="NCBI Taxonomy" id="944289"/>
    <lineage>
        <taxon>Eukaryota</taxon>
        <taxon>Fungi</taxon>
        <taxon>Dikarya</taxon>
        <taxon>Basidiomycota</taxon>
        <taxon>Agaricomycotina</taxon>
        <taxon>Agaricomycetes</taxon>
        <taxon>Agaricomycetidae</taxon>
        <taxon>Agaricales</taxon>
        <taxon>Marasmiineae</taxon>
        <taxon>Omphalotaceae</taxon>
        <taxon>Collybiopsis</taxon>
        <taxon>Collybiopsis luxurians</taxon>
    </lineage>
</organism>
<dbReference type="EMBL" id="KN834776">
    <property type="protein sequence ID" value="KIK60187.1"/>
    <property type="molecule type" value="Genomic_DNA"/>
</dbReference>
<keyword evidence="3" id="KW-1185">Reference proteome</keyword>
<reference evidence="2 3" key="1">
    <citation type="submission" date="2014-04" db="EMBL/GenBank/DDBJ databases">
        <title>Evolutionary Origins and Diversification of the Mycorrhizal Mutualists.</title>
        <authorList>
            <consortium name="DOE Joint Genome Institute"/>
            <consortium name="Mycorrhizal Genomics Consortium"/>
            <person name="Kohler A."/>
            <person name="Kuo A."/>
            <person name="Nagy L.G."/>
            <person name="Floudas D."/>
            <person name="Copeland A."/>
            <person name="Barry K.W."/>
            <person name="Cichocki N."/>
            <person name="Veneault-Fourrey C."/>
            <person name="LaButti K."/>
            <person name="Lindquist E.A."/>
            <person name="Lipzen A."/>
            <person name="Lundell T."/>
            <person name="Morin E."/>
            <person name="Murat C."/>
            <person name="Riley R."/>
            <person name="Ohm R."/>
            <person name="Sun H."/>
            <person name="Tunlid A."/>
            <person name="Henrissat B."/>
            <person name="Grigoriev I.V."/>
            <person name="Hibbett D.S."/>
            <person name="Martin F."/>
        </authorList>
    </citation>
    <scope>NUCLEOTIDE SEQUENCE [LARGE SCALE GENOMIC DNA]</scope>
    <source>
        <strain evidence="2 3">FD-317 M1</strain>
    </source>
</reference>
<dbReference type="Proteomes" id="UP000053593">
    <property type="component" value="Unassembled WGS sequence"/>
</dbReference>
<dbReference type="AlphaFoldDB" id="A0A0D0CNA1"/>
<feature type="region of interest" description="Disordered" evidence="1">
    <location>
        <begin position="43"/>
        <end position="67"/>
    </location>
</feature>
<name>A0A0D0CNA1_9AGAR</name>
<accession>A0A0D0CNA1</accession>
<feature type="compositionally biased region" description="Low complexity" evidence="1">
    <location>
        <begin position="43"/>
        <end position="53"/>
    </location>
</feature>